<evidence type="ECO:0000256" key="4">
    <source>
        <dbReference type="RuleBase" id="RU000660"/>
    </source>
</evidence>
<dbReference type="PANTHER" id="PTHR14413:SF16">
    <property type="entry name" value="LARGE RIBOSOMAL SUBUNIT PROTEIN BL17M"/>
    <property type="match status" value="1"/>
</dbReference>
<dbReference type="InterPro" id="IPR000456">
    <property type="entry name" value="Ribosomal_bL17"/>
</dbReference>
<dbReference type="InterPro" id="IPR036373">
    <property type="entry name" value="Ribosomal_bL17_sf"/>
</dbReference>
<dbReference type="AlphaFoldDB" id="F4Q3B3"/>
<name>F4Q3B3_CACFS</name>
<dbReference type="Pfam" id="PF01196">
    <property type="entry name" value="Ribosomal_L17"/>
    <property type="match status" value="1"/>
</dbReference>
<evidence type="ECO:0000313" key="7">
    <source>
        <dbReference type="Proteomes" id="UP000007797"/>
    </source>
</evidence>
<reference evidence="7" key="1">
    <citation type="journal article" date="2011" name="Genome Res.">
        <title>Phylogeny-wide analysis of social amoeba genomes highlights ancient origins for complex intercellular communication.</title>
        <authorList>
            <person name="Heidel A.J."/>
            <person name="Lawal H.M."/>
            <person name="Felder M."/>
            <person name="Schilde C."/>
            <person name="Helps N.R."/>
            <person name="Tunggal B."/>
            <person name="Rivero F."/>
            <person name="John U."/>
            <person name="Schleicher M."/>
            <person name="Eichinger L."/>
            <person name="Platzer M."/>
            <person name="Noegel A.A."/>
            <person name="Schaap P."/>
            <person name="Gloeckner G."/>
        </authorList>
    </citation>
    <scope>NUCLEOTIDE SEQUENCE [LARGE SCALE GENOMIC DNA]</scope>
    <source>
        <strain evidence="7">SH3</strain>
    </source>
</reference>
<dbReference type="KEGG" id="dfa:DFA_08619"/>
<accession>F4Q3B3</accession>
<feature type="coiled-coil region" evidence="5">
    <location>
        <begin position="160"/>
        <end position="192"/>
    </location>
</feature>
<dbReference type="SUPFAM" id="SSF64263">
    <property type="entry name" value="Prokaryotic ribosomal protein L17"/>
    <property type="match status" value="1"/>
</dbReference>
<dbReference type="GO" id="GO:0003735">
    <property type="term" value="F:structural constituent of ribosome"/>
    <property type="evidence" value="ECO:0007669"/>
    <property type="project" value="InterPro"/>
</dbReference>
<dbReference type="Gene3D" id="3.90.1030.10">
    <property type="entry name" value="Ribosomal protein L17"/>
    <property type="match status" value="1"/>
</dbReference>
<dbReference type="InterPro" id="IPR047859">
    <property type="entry name" value="Ribosomal_bL17_CS"/>
</dbReference>
<keyword evidence="7" id="KW-1185">Reference proteome</keyword>
<gene>
    <name evidence="6" type="primary">mrpl17</name>
    <name evidence="6" type="ORF">DFA_08619</name>
</gene>
<dbReference type="EMBL" id="GL883021">
    <property type="protein sequence ID" value="EGG17623.1"/>
    <property type="molecule type" value="Genomic_DNA"/>
</dbReference>
<sequence length="196" mass="22882">MYHQMGYAKLSKPSTHRMLMLRTMVTQLIQHERLKTTLPKARALSRFADKIITLSKRNTTMSHKLAYSIVTDRRVLPKLFKQLRLRFGERDGGYTRVLKCGVRESDKAPMAYIEYVENDLTPLRDNKANNARYHVVRQPVEQGIQFSYVHKETGAVLSSALSLTNRLKKLELNKKEQEMEEQRKIVSDIKKSFNKQ</sequence>
<dbReference type="GeneID" id="14869310"/>
<dbReference type="GO" id="GO:0006412">
    <property type="term" value="P:translation"/>
    <property type="evidence" value="ECO:0007669"/>
    <property type="project" value="InterPro"/>
</dbReference>
<evidence type="ECO:0000256" key="5">
    <source>
        <dbReference type="SAM" id="Coils"/>
    </source>
</evidence>
<dbReference type="RefSeq" id="XP_004356107.1">
    <property type="nucleotide sequence ID" value="XM_004356054.1"/>
</dbReference>
<evidence type="ECO:0000256" key="3">
    <source>
        <dbReference type="ARBA" id="ARBA00023274"/>
    </source>
</evidence>
<dbReference type="OMA" id="MRKPVEH"/>
<proteinExistence type="inferred from homology"/>
<dbReference type="PANTHER" id="PTHR14413">
    <property type="entry name" value="RIBOSOMAL PROTEIN L17"/>
    <property type="match status" value="1"/>
</dbReference>
<keyword evidence="2 4" id="KW-0689">Ribosomal protein</keyword>
<protein>
    <submittedName>
        <fullName evidence="6">Ribosomal protein L17</fullName>
    </submittedName>
</protein>
<organism evidence="6 7">
    <name type="scientific">Cavenderia fasciculata</name>
    <name type="common">Slime mold</name>
    <name type="synonym">Dictyostelium fasciculatum</name>
    <dbReference type="NCBI Taxonomy" id="261658"/>
    <lineage>
        <taxon>Eukaryota</taxon>
        <taxon>Amoebozoa</taxon>
        <taxon>Evosea</taxon>
        <taxon>Eumycetozoa</taxon>
        <taxon>Dictyostelia</taxon>
        <taxon>Acytosteliales</taxon>
        <taxon>Cavenderiaceae</taxon>
        <taxon>Cavenderia</taxon>
    </lineage>
</organism>
<evidence type="ECO:0000256" key="1">
    <source>
        <dbReference type="ARBA" id="ARBA00008777"/>
    </source>
</evidence>
<dbReference type="GO" id="GO:0005762">
    <property type="term" value="C:mitochondrial large ribosomal subunit"/>
    <property type="evidence" value="ECO:0007669"/>
    <property type="project" value="TreeGrafter"/>
</dbReference>
<evidence type="ECO:0000313" key="6">
    <source>
        <dbReference type="EMBL" id="EGG17623.1"/>
    </source>
</evidence>
<comment type="similarity">
    <text evidence="1 4">Belongs to the bacterial ribosomal protein bL17 family.</text>
</comment>
<dbReference type="PROSITE" id="PS01167">
    <property type="entry name" value="RIBOSOMAL_L17"/>
    <property type="match status" value="1"/>
</dbReference>
<evidence type="ECO:0000256" key="2">
    <source>
        <dbReference type="ARBA" id="ARBA00022980"/>
    </source>
</evidence>
<keyword evidence="5" id="KW-0175">Coiled coil</keyword>
<dbReference type="NCBIfam" id="TIGR00059">
    <property type="entry name" value="L17"/>
    <property type="match status" value="1"/>
</dbReference>
<dbReference type="OrthoDB" id="275000at2759"/>
<dbReference type="STRING" id="1054147.F4Q3B3"/>
<keyword evidence="3 4" id="KW-0687">Ribonucleoprotein</keyword>
<dbReference type="Proteomes" id="UP000007797">
    <property type="component" value="Unassembled WGS sequence"/>
</dbReference>